<dbReference type="PANTHER" id="PTHR11800:SF2">
    <property type="entry name" value="DNA-DIRECTED RNA POLYMERASE II SUBUNIT RPB3"/>
    <property type="match status" value="1"/>
</dbReference>
<feature type="region of interest" description="Disordered" evidence="1">
    <location>
        <begin position="76"/>
        <end position="98"/>
    </location>
</feature>
<name>W9SE86_9ROSA</name>
<dbReference type="GO" id="GO:0006366">
    <property type="term" value="P:transcription by RNA polymerase II"/>
    <property type="evidence" value="ECO:0007669"/>
    <property type="project" value="TreeGrafter"/>
</dbReference>
<reference evidence="3" key="1">
    <citation type="submission" date="2013-01" db="EMBL/GenBank/DDBJ databases">
        <title>Draft Genome Sequence of a Mulberry Tree, Morus notabilis C.K. Schneid.</title>
        <authorList>
            <person name="He N."/>
            <person name="Zhao S."/>
        </authorList>
    </citation>
    <scope>NUCLEOTIDE SEQUENCE</scope>
</reference>
<evidence type="ECO:0000313" key="3">
    <source>
        <dbReference type="Proteomes" id="UP000030645"/>
    </source>
</evidence>
<dbReference type="GO" id="GO:0003899">
    <property type="term" value="F:DNA-directed RNA polymerase activity"/>
    <property type="evidence" value="ECO:0007669"/>
    <property type="project" value="TreeGrafter"/>
</dbReference>
<dbReference type="InterPro" id="IPR036643">
    <property type="entry name" value="RNApol_insert_sf"/>
</dbReference>
<keyword evidence="2" id="KW-0804">Transcription</keyword>
<dbReference type="GO" id="GO:0005665">
    <property type="term" value="C:RNA polymerase II, core complex"/>
    <property type="evidence" value="ECO:0007669"/>
    <property type="project" value="TreeGrafter"/>
</dbReference>
<evidence type="ECO:0000313" key="2">
    <source>
        <dbReference type="EMBL" id="EXC45223.1"/>
    </source>
</evidence>
<sequence>MAQICFLLVSWWIDLPLRPIFEIKVNSSVLNDKFIAHRLGLIPLNSNRAMSMRFCRDCDCDGDGQCEFCSVEFLRPDPRHHQQGPLHRRPHRRPHRLL</sequence>
<dbReference type="eggNOG" id="KOG1522">
    <property type="taxonomic scope" value="Eukaryota"/>
</dbReference>
<keyword evidence="2" id="KW-0240">DNA-directed RNA polymerase</keyword>
<gene>
    <name evidence="2" type="ORF">L484_000525</name>
</gene>
<proteinExistence type="predicted"/>
<dbReference type="SUPFAM" id="SSF56553">
    <property type="entry name" value="Insert subdomain of RNA polymerase alpha subunit"/>
    <property type="match status" value="1"/>
</dbReference>
<dbReference type="Proteomes" id="UP000030645">
    <property type="component" value="Unassembled WGS sequence"/>
</dbReference>
<protein>
    <submittedName>
        <fullName evidence="2">DNA-directed RNA polymerase II subunit</fullName>
    </submittedName>
</protein>
<keyword evidence="3" id="KW-1185">Reference proteome</keyword>
<accession>W9SE86</accession>
<dbReference type="EMBL" id="KE623342">
    <property type="protein sequence ID" value="EXC45223.1"/>
    <property type="molecule type" value="Genomic_DNA"/>
</dbReference>
<feature type="compositionally biased region" description="Basic residues" evidence="1">
    <location>
        <begin position="86"/>
        <end position="98"/>
    </location>
</feature>
<evidence type="ECO:0000256" key="1">
    <source>
        <dbReference type="SAM" id="MobiDB-lite"/>
    </source>
</evidence>
<organism evidence="2 3">
    <name type="scientific">Morus notabilis</name>
    <dbReference type="NCBI Taxonomy" id="981085"/>
    <lineage>
        <taxon>Eukaryota</taxon>
        <taxon>Viridiplantae</taxon>
        <taxon>Streptophyta</taxon>
        <taxon>Embryophyta</taxon>
        <taxon>Tracheophyta</taxon>
        <taxon>Spermatophyta</taxon>
        <taxon>Magnoliopsida</taxon>
        <taxon>eudicotyledons</taxon>
        <taxon>Gunneridae</taxon>
        <taxon>Pentapetalae</taxon>
        <taxon>rosids</taxon>
        <taxon>fabids</taxon>
        <taxon>Rosales</taxon>
        <taxon>Moraceae</taxon>
        <taxon>Moreae</taxon>
        <taxon>Morus</taxon>
    </lineage>
</organism>
<dbReference type="Gene3D" id="2.170.120.12">
    <property type="entry name" value="DNA-directed RNA polymerase, insert domain"/>
    <property type="match status" value="1"/>
</dbReference>
<dbReference type="PANTHER" id="PTHR11800">
    <property type="entry name" value="DNA-DIRECTED RNA POLYMERASE"/>
    <property type="match status" value="1"/>
</dbReference>
<dbReference type="AlphaFoldDB" id="W9SE86"/>
<dbReference type="STRING" id="981085.W9SE86"/>
<dbReference type="InterPro" id="IPR050518">
    <property type="entry name" value="Rpo3/RPB3_RNA_Pol_subunit"/>
</dbReference>